<sequence>MPSQTLALLAGAMATLTTPGTQLPTSPIFPIPFPTLSYAQYGESVSFPVPGYHRPDVTQTFIFPTPPPNPQGKKPKKPKAQKTSDDDYHKALTGVNTPRKNPHVSPTGAWKSLEFPYTSTKHQMQVLERAPADCASQTSQLAVLAAQQPVFPPELQDLAEKHKVWFSACGPTFENNVDPSFNPRAFTPAFKAWQNTLATNLRRLMNACHDSQETVDALSRDSCLRDLLAQAPVIPLGPLPEGEQATFTTMLSIKIPDPTPVPAAPVTVTEMSTAWLTATMLVEENRTVVVDEPRKKSESVQGVALSLGALVAGMLAGAFVFAL</sequence>
<evidence type="ECO:0000256" key="1">
    <source>
        <dbReference type="SAM" id="MobiDB-lite"/>
    </source>
</evidence>
<evidence type="ECO:0000313" key="4">
    <source>
        <dbReference type="EMBL" id="KAK4174294.1"/>
    </source>
</evidence>
<name>A0AAN7A5R5_9PEZI</name>
<evidence type="ECO:0000256" key="3">
    <source>
        <dbReference type="SAM" id="SignalP"/>
    </source>
</evidence>
<keyword evidence="2" id="KW-1133">Transmembrane helix</keyword>
<feature type="transmembrane region" description="Helical" evidence="2">
    <location>
        <begin position="303"/>
        <end position="322"/>
    </location>
</feature>
<dbReference type="Proteomes" id="UP001302321">
    <property type="component" value="Unassembled WGS sequence"/>
</dbReference>
<reference evidence="4" key="2">
    <citation type="submission" date="2023-05" db="EMBL/GenBank/DDBJ databases">
        <authorList>
            <consortium name="Lawrence Berkeley National Laboratory"/>
            <person name="Steindorff A."/>
            <person name="Hensen N."/>
            <person name="Bonometti L."/>
            <person name="Westerberg I."/>
            <person name="Brannstrom I.O."/>
            <person name="Guillou S."/>
            <person name="Cros-Aarteil S."/>
            <person name="Calhoun S."/>
            <person name="Haridas S."/>
            <person name="Kuo A."/>
            <person name="Mondo S."/>
            <person name="Pangilinan J."/>
            <person name="Riley R."/>
            <person name="Labutti K."/>
            <person name="Andreopoulos B."/>
            <person name="Lipzen A."/>
            <person name="Chen C."/>
            <person name="Yanf M."/>
            <person name="Daum C."/>
            <person name="Ng V."/>
            <person name="Clum A."/>
            <person name="Ohm R."/>
            <person name="Martin F."/>
            <person name="Silar P."/>
            <person name="Natvig D."/>
            <person name="Lalanne C."/>
            <person name="Gautier V."/>
            <person name="Ament-Velasquez S.L."/>
            <person name="Kruys A."/>
            <person name="Hutchinson M.I."/>
            <person name="Powell A.J."/>
            <person name="Barry K."/>
            <person name="Miller A.N."/>
            <person name="Grigoriev I.V."/>
            <person name="Debuchy R."/>
            <person name="Gladieux P."/>
            <person name="Thoren M.H."/>
            <person name="Johannesson H."/>
        </authorList>
    </citation>
    <scope>NUCLEOTIDE SEQUENCE</scope>
    <source>
        <strain evidence="4">CBS 892.96</strain>
    </source>
</reference>
<proteinExistence type="predicted"/>
<reference evidence="4" key="1">
    <citation type="journal article" date="2023" name="Mol. Phylogenet. Evol.">
        <title>Genome-scale phylogeny and comparative genomics of the fungal order Sordariales.</title>
        <authorList>
            <person name="Hensen N."/>
            <person name="Bonometti L."/>
            <person name="Westerberg I."/>
            <person name="Brannstrom I.O."/>
            <person name="Guillou S."/>
            <person name="Cros-Aarteil S."/>
            <person name="Calhoun S."/>
            <person name="Haridas S."/>
            <person name="Kuo A."/>
            <person name="Mondo S."/>
            <person name="Pangilinan J."/>
            <person name="Riley R."/>
            <person name="LaButti K."/>
            <person name="Andreopoulos B."/>
            <person name="Lipzen A."/>
            <person name="Chen C."/>
            <person name="Yan M."/>
            <person name="Daum C."/>
            <person name="Ng V."/>
            <person name="Clum A."/>
            <person name="Steindorff A."/>
            <person name="Ohm R.A."/>
            <person name="Martin F."/>
            <person name="Silar P."/>
            <person name="Natvig D.O."/>
            <person name="Lalanne C."/>
            <person name="Gautier V."/>
            <person name="Ament-Velasquez S.L."/>
            <person name="Kruys A."/>
            <person name="Hutchinson M.I."/>
            <person name="Powell A.J."/>
            <person name="Barry K."/>
            <person name="Miller A.N."/>
            <person name="Grigoriev I.V."/>
            <person name="Debuchy R."/>
            <person name="Gladieux P."/>
            <person name="Hiltunen Thoren M."/>
            <person name="Johannesson H."/>
        </authorList>
    </citation>
    <scope>NUCLEOTIDE SEQUENCE</scope>
    <source>
        <strain evidence="4">CBS 892.96</strain>
    </source>
</reference>
<keyword evidence="2" id="KW-0472">Membrane</keyword>
<keyword evidence="5" id="KW-1185">Reference proteome</keyword>
<dbReference type="EMBL" id="MU866289">
    <property type="protein sequence ID" value="KAK4174294.1"/>
    <property type="molecule type" value="Genomic_DNA"/>
</dbReference>
<evidence type="ECO:0000313" key="5">
    <source>
        <dbReference type="Proteomes" id="UP001302321"/>
    </source>
</evidence>
<comment type="caution">
    <text evidence="4">The sequence shown here is derived from an EMBL/GenBank/DDBJ whole genome shotgun (WGS) entry which is preliminary data.</text>
</comment>
<keyword evidence="3" id="KW-0732">Signal</keyword>
<keyword evidence="2" id="KW-0812">Transmembrane</keyword>
<accession>A0AAN7A5R5</accession>
<feature type="signal peptide" evidence="3">
    <location>
        <begin position="1"/>
        <end position="17"/>
    </location>
</feature>
<feature type="chain" id="PRO_5043055425" evidence="3">
    <location>
        <begin position="18"/>
        <end position="323"/>
    </location>
</feature>
<protein>
    <submittedName>
        <fullName evidence="4">Uncharacterized protein</fullName>
    </submittedName>
</protein>
<gene>
    <name evidence="4" type="ORF">QBC36DRAFT_333922</name>
</gene>
<dbReference type="AlphaFoldDB" id="A0AAN7A5R5"/>
<organism evidence="4 5">
    <name type="scientific">Triangularia setosa</name>
    <dbReference type="NCBI Taxonomy" id="2587417"/>
    <lineage>
        <taxon>Eukaryota</taxon>
        <taxon>Fungi</taxon>
        <taxon>Dikarya</taxon>
        <taxon>Ascomycota</taxon>
        <taxon>Pezizomycotina</taxon>
        <taxon>Sordariomycetes</taxon>
        <taxon>Sordariomycetidae</taxon>
        <taxon>Sordariales</taxon>
        <taxon>Podosporaceae</taxon>
        <taxon>Triangularia</taxon>
    </lineage>
</organism>
<evidence type="ECO:0000256" key="2">
    <source>
        <dbReference type="SAM" id="Phobius"/>
    </source>
</evidence>
<feature type="region of interest" description="Disordered" evidence="1">
    <location>
        <begin position="58"/>
        <end position="109"/>
    </location>
</feature>